<dbReference type="AlphaFoldDB" id="A0A937XF27"/>
<proteinExistence type="predicted"/>
<dbReference type="Proteomes" id="UP000779900">
    <property type="component" value="Unassembled WGS sequence"/>
</dbReference>
<organism evidence="2 3">
    <name type="scientific">candidate division WOR-3 bacterium</name>
    <dbReference type="NCBI Taxonomy" id="2052148"/>
    <lineage>
        <taxon>Bacteria</taxon>
        <taxon>Bacteria division WOR-3</taxon>
    </lineage>
</organism>
<evidence type="ECO:0000313" key="3">
    <source>
        <dbReference type="Proteomes" id="UP000779900"/>
    </source>
</evidence>
<reference evidence="2" key="1">
    <citation type="submission" date="2019-03" db="EMBL/GenBank/DDBJ databases">
        <title>Lake Tanganyika Metagenome-Assembled Genomes (MAGs).</title>
        <authorList>
            <person name="Tran P."/>
        </authorList>
    </citation>
    <scope>NUCLEOTIDE SEQUENCE</scope>
    <source>
        <strain evidence="2">K_DeepCast_150m_m2_040</strain>
    </source>
</reference>
<sequence>MRKMLAYIRRNWWILLLPAAMLGLNYWAWRHSLVPLPPLCVPHSTEPPGASLVEVAKAFADITKPIVDISTILALSVGGIWTYFLFVRKRANYPQANVSLKVSHVRLTDHMRLLRVGVQLENKGNVTLAPSRMLVWVQQVLPWPAAELGQAPNADLVADQESEIDWPLLYEKELAAPGLRYMRLEPNESDDRQFDVLLADNVDTVLIYTHVKAGRRSLFGKSEGEANEVGWTASRLHRLVDRLERSTNATQP</sequence>
<feature type="transmembrane region" description="Helical" evidence="1">
    <location>
        <begin position="66"/>
        <end position="86"/>
    </location>
</feature>
<name>A0A937XF27_UNCW3</name>
<evidence type="ECO:0000313" key="2">
    <source>
        <dbReference type="EMBL" id="MBM3330249.1"/>
    </source>
</evidence>
<gene>
    <name evidence="2" type="ORF">FJY68_00175</name>
</gene>
<dbReference type="EMBL" id="VGIR01000001">
    <property type="protein sequence ID" value="MBM3330249.1"/>
    <property type="molecule type" value="Genomic_DNA"/>
</dbReference>
<keyword evidence="1" id="KW-1133">Transmembrane helix</keyword>
<accession>A0A937XF27</accession>
<protein>
    <submittedName>
        <fullName evidence="2">Uncharacterized protein</fullName>
    </submittedName>
</protein>
<keyword evidence="1" id="KW-0812">Transmembrane</keyword>
<keyword evidence="1" id="KW-0472">Membrane</keyword>
<comment type="caution">
    <text evidence="2">The sequence shown here is derived from an EMBL/GenBank/DDBJ whole genome shotgun (WGS) entry which is preliminary data.</text>
</comment>
<feature type="transmembrane region" description="Helical" evidence="1">
    <location>
        <begin position="12"/>
        <end position="29"/>
    </location>
</feature>
<evidence type="ECO:0000256" key="1">
    <source>
        <dbReference type="SAM" id="Phobius"/>
    </source>
</evidence>